<evidence type="ECO:0000256" key="6">
    <source>
        <dbReference type="RuleBase" id="RU000568"/>
    </source>
</evidence>
<dbReference type="Gene3D" id="4.10.410.60">
    <property type="match status" value="1"/>
</dbReference>
<dbReference type="NCBIfam" id="TIGR00001">
    <property type="entry name" value="rpmI_bact"/>
    <property type="match status" value="1"/>
</dbReference>
<dbReference type="OrthoDB" id="47476at2"/>
<gene>
    <name evidence="5" type="primary">rpmI</name>
    <name evidence="7" type="ORF">EH55_00495</name>
</gene>
<dbReference type="InterPro" id="IPR037229">
    <property type="entry name" value="Ribosomal_bL35_sf"/>
</dbReference>
<dbReference type="GeneID" id="90983031"/>
<evidence type="ECO:0000256" key="5">
    <source>
        <dbReference type="HAMAP-Rule" id="MF_00514"/>
    </source>
</evidence>
<keyword evidence="8" id="KW-1185">Reference proteome</keyword>
<dbReference type="FunFam" id="4.10.410.60:FF:000001">
    <property type="entry name" value="50S ribosomal protein L35"/>
    <property type="match status" value="1"/>
</dbReference>
<name>A0A073IRD3_9BACT</name>
<organism evidence="7 8">
    <name type="scientific">Synergistes jonesii</name>
    <dbReference type="NCBI Taxonomy" id="2754"/>
    <lineage>
        <taxon>Bacteria</taxon>
        <taxon>Thermotogati</taxon>
        <taxon>Synergistota</taxon>
        <taxon>Synergistia</taxon>
        <taxon>Synergistales</taxon>
        <taxon>Synergistaceae</taxon>
        <taxon>Synergistes</taxon>
    </lineage>
</organism>
<sequence length="65" mass="7431">MPKLKSHSATKKRFRITSTGKVMFKKSGRGHLLSVKNSKRLRTLRKKGILPTGIEKHVKKMLPYA</sequence>
<accession>A0A073IRD3</accession>
<dbReference type="Pfam" id="PF01632">
    <property type="entry name" value="Ribosomal_L35p"/>
    <property type="match status" value="1"/>
</dbReference>
<evidence type="ECO:0000256" key="2">
    <source>
        <dbReference type="ARBA" id="ARBA00022980"/>
    </source>
</evidence>
<evidence type="ECO:0000256" key="1">
    <source>
        <dbReference type="ARBA" id="ARBA00006598"/>
    </source>
</evidence>
<dbReference type="eggNOG" id="COG0291">
    <property type="taxonomic scope" value="Bacteria"/>
</dbReference>
<dbReference type="PANTHER" id="PTHR33343:SF1">
    <property type="entry name" value="LARGE RIBOSOMAL SUBUNIT PROTEIN BL35M"/>
    <property type="match status" value="1"/>
</dbReference>
<keyword evidence="3 5" id="KW-0687">Ribonucleoprotein</keyword>
<dbReference type="GO" id="GO:0015934">
    <property type="term" value="C:large ribosomal subunit"/>
    <property type="evidence" value="ECO:0007669"/>
    <property type="project" value="TreeGrafter"/>
</dbReference>
<evidence type="ECO:0000256" key="3">
    <source>
        <dbReference type="ARBA" id="ARBA00023274"/>
    </source>
</evidence>
<dbReference type="STRING" id="2754.EH55_00495"/>
<evidence type="ECO:0000313" key="8">
    <source>
        <dbReference type="Proteomes" id="UP000027665"/>
    </source>
</evidence>
<comment type="similarity">
    <text evidence="1 5 6">Belongs to the bacterial ribosomal protein bL35 family.</text>
</comment>
<dbReference type="RefSeq" id="WP_037974928.1">
    <property type="nucleotide sequence ID" value="NZ_CAMETI010000042.1"/>
</dbReference>
<proteinExistence type="inferred from homology"/>
<dbReference type="HAMAP" id="MF_00514">
    <property type="entry name" value="Ribosomal_bL35"/>
    <property type="match status" value="1"/>
</dbReference>
<reference evidence="7 8" key="1">
    <citation type="submission" date="2014-04" db="EMBL/GenBank/DDBJ databases">
        <title>Draft Genome Sequence of Synergistes jonesii.</title>
        <authorList>
            <person name="Coil D.A."/>
            <person name="Eisen J.A."/>
            <person name="Holland-Moritz H.E."/>
        </authorList>
    </citation>
    <scope>NUCLEOTIDE SEQUENCE [LARGE SCALE GENOMIC DNA]</scope>
    <source>
        <strain evidence="7 8">78-1</strain>
    </source>
</reference>
<dbReference type="InterPro" id="IPR021137">
    <property type="entry name" value="Ribosomal_bL35-like"/>
</dbReference>
<keyword evidence="2 5" id="KW-0689">Ribosomal protein</keyword>
<dbReference type="SUPFAM" id="SSF143034">
    <property type="entry name" value="L35p-like"/>
    <property type="match status" value="1"/>
</dbReference>
<dbReference type="PANTHER" id="PTHR33343">
    <property type="entry name" value="54S RIBOSOMAL PROTEIN BL35M"/>
    <property type="match status" value="1"/>
</dbReference>
<comment type="caution">
    <text evidence="7">The sequence shown here is derived from an EMBL/GenBank/DDBJ whole genome shotgun (WGS) entry which is preliminary data.</text>
</comment>
<dbReference type="GO" id="GO:0006412">
    <property type="term" value="P:translation"/>
    <property type="evidence" value="ECO:0007669"/>
    <property type="project" value="UniProtKB-UniRule"/>
</dbReference>
<evidence type="ECO:0000256" key="4">
    <source>
        <dbReference type="ARBA" id="ARBA00071664"/>
    </source>
</evidence>
<protein>
    <recommendedName>
        <fullName evidence="4 5">Large ribosomal subunit protein bL35</fullName>
    </recommendedName>
</protein>
<dbReference type="GO" id="GO:0003735">
    <property type="term" value="F:structural constituent of ribosome"/>
    <property type="evidence" value="ECO:0007669"/>
    <property type="project" value="InterPro"/>
</dbReference>
<evidence type="ECO:0000313" key="7">
    <source>
        <dbReference type="EMBL" id="KEJ92918.1"/>
    </source>
</evidence>
<dbReference type="EMBL" id="JMKI01000012">
    <property type="protein sequence ID" value="KEJ92918.1"/>
    <property type="molecule type" value="Genomic_DNA"/>
</dbReference>
<dbReference type="AlphaFoldDB" id="A0A073IRD3"/>
<dbReference type="InterPro" id="IPR001706">
    <property type="entry name" value="Ribosomal_bL35"/>
</dbReference>
<dbReference type="PRINTS" id="PR00064">
    <property type="entry name" value="RIBOSOMALL35"/>
</dbReference>
<dbReference type="Proteomes" id="UP000027665">
    <property type="component" value="Unassembled WGS sequence"/>
</dbReference>